<dbReference type="OrthoDB" id="10004862at2759"/>
<evidence type="ECO:0000256" key="1">
    <source>
        <dbReference type="ARBA" id="ARBA00023002"/>
    </source>
</evidence>
<dbReference type="InterPro" id="IPR025337">
    <property type="entry name" value="Questin_oxidase-like"/>
</dbReference>
<keyword evidence="1" id="KW-0560">Oxidoreductase</keyword>
<dbReference type="Proteomes" id="UP000284375">
    <property type="component" value="Unassembled WGS sequence"/>
</dbReference>
<dbReference type="EMBL" id="LJZO01000004">
    <property type="protein sequence ID" value="ROW02691.1"/>
    <property type="molecule type" value="Genomic_DNA"/>
</dbReference>
<evidence type="ECO:0008006" key="4">
    <source>
        <dbReference type="Google" id="ProtNLM"/>
    </source>
</evidence>
<proteinExistence type="predicted"/>
<dbReference type="Pfam" id="PF14027">
    <property type="entry name" value="Questin_oxidase"/>
    <property type="match status" value="1"/>
</dbReference>
<dbReference type="AlphaFoldDB" id="A0A423WH79"/>
<accession>A0A423WH79</accession>
<dbReference type="PANTHER" id="PTHR35870:SF1">
    <property type="entry name" value="PROTEIN, PUTATIVE (AFU_ORTHOLOGUE AFUA_5G03330)-RELATED"/>
    <property type="match status" value="1"/>
</dbReference>
<protein>
    <recommendedName>
        <fullName evidence="4">HypA</fullName>
    </recommendedName>
</protein>
<evidence type="ECO:0000313" key="2">
    <source>
        <dbReference type="EMBL" id="ROW02691.1"/>
    </source>
</evidence>
<keyword evidence="3" id="KW-1185">Reference proteome</keyword>
<sequence>MATAQKIFIDSQNTGLWERVKQTDEAAAKKHHVFFNDRGFHNHTSHHLLTLYGTGASATHLQKGFDDNEGYQRPPMPTHQHVIEDLQSWAHASKYLGRDQYYPDFLAFFQREISDKGWQAVVSEYLLAGTEAADDLLVRLHGSIVHPLIQLMFGVEWEQPAVIAEALAQACVHQADLQKDLYAAEKAADEEYGGEPGGEGEKMPSIVSLLNEAHDEPCLARVDGENRYWDWISSGVPDEMLKIMSKVKVAPEDLDEKTVEMFNTVMFAAAGATFHPPKLNKFNFFFIHYVNAAPLYLVVNTLPWIPIETKVRILEWKIRLDLLTYATIGVPDLPLDQIKAYQPENPAVASMTAEEIMSKYHPMEDEGHAIKLARAAAICQDVSQPYEDREWMTIKGADAWLSIQRLIFDSIVSPGKKWVWGQGHDEAWKDIPDRPKL</sequence>
<dbReference type="STRING" id="252740.A0A423WH79"/>
<evidence type="ECO:0000313" key="3">
    <source>
        <dbReference type="Proteomes" id="UP000284375"/>
    </source>
</evidence>
<gene>
    <name evidence="2" type="ORF">VSDG_01879</name>
</gene>
<dbReference type="GO" id="GO:0016491">
    <property type="term" value="F:oxidoreductase activity"/>
    <property type="evidence" value="ECO:0007669"/>
    <property type="project" value="UniProtKB-KW"/>
</dbReference>
<name>A0A423WH79_CYTCH</name>
<organism evidence="2 3">
    <name type="scientific">Cytospora chrysosperma</name>
    <name type="common">Cytospora canker fungus</name>
    <name type="synonym">Sphaeria chrysosperma</name>
    <dbReference type="NCBI Taxonomy" id="252740"/>
    <lineage>
        <taxon>Eukaryota</taxon>
        <taxon>Fungi</taxon>
        <taxon>Dikarya</taxon>
        <taxon>Ascomycota</taxon>
        <taxon>Pezizomycotina</taxon>
        <taxon>Sordariomycetes</taxon>
        <taxon>Sordariomycetidae</taxon>
        <taxon>Diaporthales</taxon>
        <taxon>Cytosporaceae</taxon>
        <taxon>Cytospora</taxon>
    </lineage>
</organism>
<comment type="caution">
    <text evidence="2">The sequence shown here is derived from an EMBL/GenBank/DDBJ whole genome shotgun (WGS) entry which is preliminary data.</text>
</comment>
<reference evidence="2 3" key="1">
    <citation type="submission" date="2015-09" db="EMBL/GenBank/DDBJ databases">
        <title>Host preference determinants of Valsa canker pathogens revealed by comparative genomics.</title>
        <authorList>
            <person name="Yin Z."/>
            <person name="Huang L."/>
        </authorList>
    </citation>
    <scope>NUCLEOTIDE SEQUENCE [LARGE SCALE GENOMIC DNA]</scope>
    <source>
        <strain evidence="2 3">YSFL</strain>
    </source>
</reference>
<dbReference type="PANTHER" id="PTHR35870">
    <property type="entry name" value="PROTEIN, PUTATIVE (AFU_ORTHOLOGUE AFUA_5G03330)-RELATED"/>
    <property type="match status" value="1"/>
</dbReference>